<proteinExistence type="predicted"/>
<dbReference type="EMBL" id="UINC01017856">
    <property type="protein sequence ID" value="SVA74488.1"/>
    <property type="molecule type" value="Genomic_DNA"/>
</dbReference>
<sequence length="504" mass="53819">MKRIAVAGFQHETNTFASTLATYEEFEKADAWPGLIRGDEVIRALSGVHASLTGFVDAAMASGGYEIIPVLWCAAEPSSYVTTDAFERIADMIVNDIGCAGDLDGIYMELHGAMVTQKHEDGEGELLRRIRDLTGPDLPIAVSFDFHANVTPEIMKHASSINIFRTYPHIDLVETGAKSFTSLERLLTAEPLFKAFRQAPFLVPLTAQHTGSEPCRSLYASLDQLVGESFCTADIAMGFPPADIFHSGPSVVAYAGSQEEADSVADTLLQSFIDAEDIFNDGLQSPESAVADAMAYTGPKPVVIADAQDNSGAGASSDTTGLLSALVRGNAQGAVLALLDDAEVAAKSHKMGMGAEFMAFLGGKSGQDDQYSFEGRFCVEALSNGEFPFTGAMFNGFTASLGPMAVLRVLDTPADVRIIIGSVRCQCLDQAIFKHIGIDPAEQRIVVVKSSVHFRADFEPIAGRVLVAEAPGAHPCRLDNITYHNLRPGVRLGPGGRPHGRTET</sequence>
<organism evidence="3">
    <name type="scientific">marine metagenome</name>
    <dbReference type="NCBI Taxonomy" id="408172"/>
    <lineage>
        <taxon>unclassified sequences</taxon>
        <taxon>metagenomes</taxon>
        <taxon>ecological metagenomes</taxon>
    </lineage>
</organism>
<evidence type="ECO:0008006" key="4">
    <source>
        <dbReference type="Google" id="ProtNLM"/>
    </source>
</evidence>
<evidence type="ECO:0000313" key="3">
    <source>
        <dbReference type="EMBL" id="SVA74488.1"/>
    </source>
</evidence>
<accession>A0A381YBU8</accession>
<reference evidence="3" key="1">
    <citation type="submission" date="2018-05" db="EMBL/GenBank/DDBJ databases">
        <authorList>
            <person name="Lanie J.A."/>
            <person name="Ng W.-L."/>
            <person name="Kazmierczak K.M."/>
            <person name="Andrzejewski T.M."/>
            <person name="Davidsen T.M."/>
            <person name="Wayne K.J."/>
            <person name="Tettelin H."/>
            <person name="Glass J.I."/>
            <person name="Rusch D."/>
            <person name="Podicherti R."/>
            <person name="Tsui H.-C.T."/>
            <person name="Winkler M.E."/>
        </authorList>
    </citation>
    <scope>NUCLEOTIDE SEQUENCE</scope>
</reference>
<dbReference type="Pfam" id="PF07364">
    <property type="entry name" value="DUF1485"/>
    <property type="match status" value="1"/>
</dbReference>
<evidence type="ECO:0000259" key="1">
    <source>
        <dbReference type="Pfam" id="PF07171"/>
    </source>
</evidence>
<dbReference type="InterPro" id="IPR010799">
    <property type="entry name" value="MlrC_C"/>
</dbReference>
<dbReference type="InterPro" id="IPR009197">
    <property type="entry name" value="MlrC"/>
</dbReference>
<dbReference type="Pfam" id="PF07171">
    <property type="entry name" value="MlrC_C"/>
    <property type="match status" value="1"/>
</dbReference>
<protein>
    <recommendedName>
        <fullName evidence="4">Microcystin LR degradation protein MlrC N-terminal domain-containing protein</fullName>
    </recommendedName>
</protein>
<feature type="domain" description="Microcystin LR degradation protein MlrC N-terminal" evidence="2">
    <location>
        <begin position="3"/>
        <end position="294"/>
    </location>
</feature>
<dbReference type="InterPro" id="IPR015995">
    <property type="entry name" value="MlrC_N"/>
</dbReference>
<name>A0A381YBU8_9ZZZZ</name>
<feature type="domain" description="Microcystin LR degradation protein MlrC C-terminal" evidence="1">
    <location>
        <begin position="304"/>
        <end position="485"/>
    </location>
</feature>
<gene>
    <name evidence="3" type="ORF">METZ01_LOCUS127342</name>
</gene>
<dbReference type="PIRSF" id="PIRSF012702">
    <property type="entry name" value="UCP012702"/>
    <property type="match status" value="1"/>
</dbReference>
<dbReference type="AlphaFoldDB" id="A0A381YBU8"/>
<evidence type="ECO:0000259" key="2">
    <source>
        <dbReference type="Pfam" id="PF07364"/>
    </source>
</evidence>